<sequence>MTSQGFFLHDYSRGTRLLLHTAWHQGKARGWLYNNPSVHLQGVRDTSLLGDYRLNPTKRLDERTECIRCITLNRDSPRGERVVGKRDAQRKGSSKDNSICLFRLIGGCYRNSDGKPNEILKK</sequence>
<protein>
    <submittedName>
        <fullName evidence="1">Uncharacterized protein</fullName>
    </submittedName>
</protein>
<accession>A0AAV4PR45</accession>
<keyword evidence="2" id="KW-1185">Reference proteome</keyword>
<organism evidence="1 2">
    <name type="scientific">Caerostris darwini</name>
    <dbReference type="NCBI Taxonomy" id="1538125"/>
    <lineage>
        <taxon>Eukaryota</taxon>
        <taxon>Metazoa</taxon>
        <taxon>Ecdysozoa</taxon>
        <taxon>Arthropoda</taxon>
        <taxon>Chelicerata</taxon>
        <taxon>Arachnida</taxon>
        <taxon>Araneae</taxon>
        <taxon>Araneomorphae</taxon>
        <taxon>Entelegynae</taxon>
        <taxon>Araneoidea</taxon>
        <taxon>Araneidae</taxon>
        <taxon>Caerostris</taxon>
    </lineage>
</organism>
<name>A0AAV4PR45_9ARAC</name>
<proteinExistence type="predicted"/>
<dbReference type="AlphaFoldDB" id="A0AAV4PR45"/>
<reference evidence="1 2" key="1">
    <citation type="submission" date="2021-06" db="EMBL/GenBank/DDBJ databases">
        <title>Caerostris darwini draft genome.</title>
        <authorList>
            <person name="Kono N."/>
            <person name="Arakawa K."/>
        </authorList>
    </citation>
    <scope>NUCLEOTIDE SEQUENCE [LARGE SCALE GENOMIC DNA]</scope>
</reference>
<comment type="caution">
    <text evidence="1">The sequence shown here is derived from an EMBL/GenBank/DDBJ whole genome shotgun (WGS) entry which is preliminary data.</text>
</comment>
<evidence type="ECO:0000313" key="1">
    <source>
        <dbReference type="EMBL" id="GIX98613.1"/>
    </source>
</evidence>
<evidence type="ECO:0000313" key="2">
    <source>
        <dbReference type="Proteomes" id="UP001054837"/>
    </source>
</evidence>
<gene>
    <name evidence="1" type="ORF">CDAR_580141</name>
</gene>
<dbReference type="EMBL" id="BPLQ01003196">
    <property type="protein sequence ID" value="GIX98613.1"/>
    <property type="molecule type" value="Genomic_DNA"/>
</dbReference>
<dbReference type="Proteomes" id="UP001054837">
    <property type="component" value="Unassembled WGS sequence"/>
</dbReference>